<evidence type="ECO:0000256" key="1">
    <source>
        <dbReference type="SAM" id="Coils"/>
    </source>
</evidence>
<dbReference type="Proteomes" id="UP000823775">
    <property type="component" value="Unassembled WGS sequence"/>
</dbReference>
<reference evidence="3 4" key="1">
    <citation type="journal article" date="2021" name="BMC Genomics">
        <title>Datura genome reveals duplications of psychoactive alkaloid biosynthetic genes and high mutation rate following tissue culture.</title>
        <authorList>
            <person name="Rajewski A."/>
            <person name="Carter-House D."/>
            <person name="Stajich J."/>
            <person name="Litt A."/>
        </authorList>
    </citation>
    <scope>NUCLEOTIDE SEQUENCE [LARGE SCALE GENOMIC DNA]</scope>
    <source>
        <strain evidence="3">AR-01</strain>
    </source>
</reference>
<keyword evidence="2" id="KW-0732">Signal</keyword>
<keyword evidence="4" id="KW-1185">Reference proteome</keyword>
<comment type="caution">
    <text evidence="3">The sequence shown here is derived from an EMBL/GenBank/DDBJ whole genome shotgun (WGS) entry which is preliminary data.</text>
</comment>
<feature type="chain" id="PRO_5046309064" evidence="2">
    <location>
        <begin position="24"/>
        <end position="232"/>
    </location>
</feature>
<accession>A0ABS8V042</accession>
<evidence type="ECO:0000256" key="2">
    <source>
        <dbReference type="SAM" id="SignalP"/>
    </source>
</evidence>
<feature type="signal peptide" evidence="2">
    <location>
        <begin position="1"/>
        <end position="23"/>
    </location>
</feature>
<feature type="coiled-coil region" evidence="1">
    <location>
        <begin position="175"/>
        <end position="223"/>
    </location>
</feature>
<protein>
    <submittedName>
        <fullName evidence="3">Uncharacterized protein</fullName>
    </submittedName>
</protein>
<gene>
    <name evidence="3" type="ORF">HAX54_025739</name>
</gene>
<evidence type="ECO:0000313" key="4">
    <source>
        <dbReference type="Proteomes" id="UP000823775"/>
    </source>
</evidence>
<sequence>MTIILGGRKHMEILLILQTLVDAAGPISTKISKVTPQGCSNATPKISNSLASMKSSRGESTSSHEVRCWKTVRSYSNKSGDADLAVVEIPNSVDSPSRTLTVPFKEKFISELWSVIRGKLFGRDVDCASSLKEEVQVILEEMDGKDVDVPPLLRLMKSFFELVALYDQARSTLHDKDMEASLSEVKKEIEKLHRKEKDLEVLLEATQKEFEEAKLGVSTAEKDLMHAMMQTC</sequence>
<keyword evidence="1" id="KW-0175">Coiled coil</keyword>
<proteinExistence type="predicted"/>
<evidence type="ECO:0000313" key="3">
    <source>
        <dbReference type="EMBL" id="MCD9640436.1"/>
    </source>
</evidence>
<organism evidence="3 4">
    <name type="scientific">Datura stramonium</name>
    <name type="common">Jimsonweed</name>
    <name type="synonym">Common thornapple</name>
    <dbReference type="NCBI Taxonomy" id="4076"/>
    <lineage>
        <taxon>Eukaryota</taxon>
        <taxon>Viridiplantae</taxon>
        <taxon>Streptophyta</taxon>
        <taxon>Embryophyta</taxon>
        <taxon>Tracheophyta</taxon>
        <taxon>Spermatophyta</taxon>
        <taxon>Magnoliopsida</taxon>
        <taxon>eudicotyledons</taxon>
        <taxon>Gunneridae</taxon>
        <taxon>Pentapetalae</taxon>
        <taxon>asterids</taxon>
        <taxon>lamiids</taxon>
        <taxon>Solanales</taxon>
        <taxon>Solanaceae</taxon>
        <taxon>Solanoideae</taxon>
        <taxon>Datureae</taxon>
        <taxon>Datura</taxon>
    </lineage>
</organism>
<dbReference type="EMBL" id="JACEIK010003125">
    <property type="protein sequence ID" value="MCD9640436.1"/>
    <property type="molecule type" value="Genomic_DNA"/>
</dbReference>
<name>A0ABS8V042_DATST</name>